<feature type="region of interest" description="Disordered" evidence="1">
    <location>
        <begin position="920"/>
        <end position="950"/>
    </location>
</feature>
<protein>
    <submittedName>
        <fullName evidence="3">Uncharacterized protein</fullName>
    </submittedName>
</protein>
<dbReference type="SMART" id="SM00710">
    <property type="entry name" value="PbH1"/>
    <property type="match status" value="10"/>
</dbReference>
<evidence type="ECO:0000256" key="1">
    <source>
        <dbReference type="SAM" id="MobiDB-lite"/>
    </source>
</evidence>
<gene>
    <name evidence="3" type="ORF">MM50RIKEN_01560</name>
</gene>
<dbReference type="Gene3D" id="2.160.20.20">
    <property type="match status" value="1"/>
</dbReference>
<dbReference type="RefSeq" id="WP_213541359.1">
    <property type="nucleotide sequence ID" value="NZ_AP023418.1"/>
</dbReference>
<evidence type="ECO:0000313" key="4">
    <source>
        <dbReference type="Proteomes" id="UP000681035"/>
    </source>
</evidence>
<reference evidence="3" key="1">
    <citation type="submission" date="2020-09" db="EMBL/GenBank/DDBJ databases">
        <title>New species isolated from human feces.</title>
        <authorList>
            <person name="Kitahara M."/>
            <person name="Shigeno Y."/>
            <person name="Shime M."/>
            <person name="Matsumoto Y."/>
            <person name="Nakamura S."/>
            <person name="Motooka D."/>
            <person name="Fukuoka S."/>
            <person name="Nishikawa H."/>
            <person name="Benno Y."/>
        </authorList>
    </citation>
    <scope>NUCLEOTIDE SEQUENCE</scope>
    <source>
        <strain evidence="3">MM50</strain>
    </source>
</reference>
<dbReference type="Proteomes" id="UP000681035">
    <property type="component" value="Chromosome"/>
</dbReference>
<sequence length="1538" mass="163052">MKKRIASVLVALVMVLSLVPKTSWAWTSTVTTLEQLKSAMSELSYNNTIEIVVSGTIEISETLNIRPTRTTNGSMAWYEYYNQRVVISGADANSKLVRAEGFKGSLFNLTGEQGYSGAGGSDHPAYAALTLKDITVDGGGDKTTATNPAIYVSRYGTLTLEDGAVLRNCKSQYYAGGAVGLFAGTSEFVMNGTARMEDNEADYGGGVYVANILAAFTMNGGTIANNTARKYGGGVYCEANKQYGSNDTAKINLNGGTITGNTAGIAGGGVYFGGMTTCKVAGTVNITGNTQGDDKAASNLHVAASAEDQAVLAGNVSSDSRIGLNADLIPAYRIVRGSSDTNVFTSDRANCAVTKNGSVSFNLDLLANEEHTHCVCLQNQSYGPYHDHDKNTKWVGISSLKSVKSYGCYYLLNDVTATDEGWGSNLDDVRICLNGHNIILENGYYRPYIHVTNYHTLTITDCAEEAGQITCKDTADPKGACIVEIDAGCKFNMFGGEITGLDSSENSAPYPAAVFNRGTFNLCGGKITGNKSHAVYNENATMNLYGGEISGNDTTYTDASAGAAVVLVSGSTLNMSGGTIKDNISNTLGGGVYVKGIQSRSSTLNISGGEISGNRVNSTNDDLGFDGGGGVYVDLYATLDLSGTARIAGNYACAVDYKESATFGGGFGGGVYVAGTFDMRGGEICDNFAGLANYKNKYGNDDRRGGDGGGVYLYSKSDFSMSGGSIQDNTVDDRGGGVFVRGYGHTITLSGRSIIQNNVDKDNQDNNLYLENSSQQVSARRLSSGADIGISSGRTLASGQTVQISSDACTGSIQYVSADRAGYETYLNSEGLIYLRLKTYQVSVTLPNGLTYKNGGRLTQDCLDLTPITISVTDPDNYYIPDGYSVTLNGITAAKVDSYTIRVTGTATADTAMTLTAPTEKTAQTQPPTGLTVTHPQSRTGYGRINGTNNSMEYRPVGGTRWSQCGSAFTSALAGTYEVRYAATETRKPSPSTTVTLNQYLEAIPVPTVYGPFTYNGNWQYGLLPGEVYGYELLGSGYRACRVGTYTVTVRPAAGFKWSDGTTGEKKLQWEIVKRTPAAGDFTFTAPENLEYDGTAKEATVRWSTGGDRTMGMGYWPDNTFTVIYKQNGKVVAAPTDMGTYQVYVTVPGNEDINAVSELTDPSWTFTITHTGNHQWGDWQHDDTQHWRSCAVPGCQVKGSLGSHDGTATCTEKATCSICGATYGTTDPNHHDLTHHDGTAATCTQPGSLEYWQCSDCHKLFADAGATQPITDTVIPATHHANAQRTAGDPATCTQDGYAAYWYCPDCGSYFADADGKLDESKTYTGPEDFYQAALGHSFTHYVYDNNATYDDDGTETAQCDHGCGLTDTRTKVGSKLIDEAAPAVEGVTDGGTYCLTAEITVTDPNLESVTLNGQPVELVDGKLTVSAAEGVQTLTATDRFGNTVTVTFTVNAQHTEGEGKITTPATTEREGVKTYACTVCGEVLRTESVAKLPAPAEPTTPAVPTGDTGDTGLWMGLAALCSMSLAALLRTGKRKEQ</sequence>
<evidence type="ECO:0000256" key="2">
    <source>
        <dbReference type="SAM" id="SignalP"/>
    </source>
</evidence>
<keyword evidence="2" id="KW-0732">Signal</keyword>
<proteinExistence type="predicted"/>
<dbReference type="KEGG" id="vcop:MM50RIKEN_01560"/>
<feature type="chain" id="PRO_5032733166" evidence="2">
    <location>
        <begin position="26"/>
        <end position="1538"/>
    </location>
</feature>
<keyword evidence="4" id="KW-1185">Reference proteome</keyword>
<dbReference type="InterPro" id="IPR012332">
    <property type="entry name" value="Autotransporter_pectin_lyase_C"/>
</dbReference>
<accession>A0A810Q6Y0</accession>
<evidence type="ECO:0000313" key="3">
    <source>
        <dbReference type="EMBL" id="BCK80393.1"/>
    </source>
</evidence>
<feature type="compositionally biased region" description="Polar residues" evidence="1">
    <location>
        <begin position="921"/>
        <end position="950"/>
    </location>
</feature>
<organism evidence="3 4">
    <name type="scientific">Vescimonas coprocola</name>
    <dbReference type="NCBI Taxonomy" id="2714355"/>
    <lineage>
        <taxon>Bacteria</taxon>
        <taxon>Bacillati</taxon>
        <taxon>Bacillota</taxon>
        <taxon>Clostridia</taxon>
        <taxon>Eubacteriales</taxon>
        <taxon>Oscillospiraceae</taxon>
        <taxon>Vescimonas</taxon>
    </lineage>
</organism>
<dbReference type="InterPro" id="IPR006626">
    <property type="entry name" value="PbH1"/>
</dbReference>
<name>A0A810Q6Y0_9FIRM</name>
<dbReference type="EMBL" id="AP023418">
    <property type="protein sequence ID" value="BCK80393.1"/>
    <property type="molecule type" value="Genomic_DNA"/>
</dbReference>
<feature type="signal peptide" evidence="2">
    <location>
        <begin position="1"/>
        <end position="25"/>
    </location>
</feature>